<evidence type="ECO:0000313" key="1">
    <source>
        <dbReference type="EMBL" id="KKL14489.1"/>
    </source>
</evidence>
<accession>A0A0F9AXX7</accession>
<gene>
    <name evidence="1" type="ORF">LCGC14_2515150</name>
</gene>
<organism evidence="1">
    <name type="scientific">marine sediment metagenome</name>
    <dbReference type="NCBI Taxonomy" id="412755"/>
    <lineage>
        <taxon>unclassified sequences</taxon>
        <taxon>metagenomes</taxon>
        <taxon>ecological metagenomes</taxon>
    </lineage>
</organism>
<dbReference type="AlphaFoldDB" id="A0A0F9AXX7"/>
<dbReference type="EMBL" id="LAZR01040438">
    <property type="protein sequence ID" value="KKL14489.1"/>
    <property type="molecule type" value="Genomic_DNA"/>
</dbReference>
<name>A0A0F9AXX7_9ZZZZ</name>
<sequence>MFGIHKDIEERELEEIDEVKRYFTRKYSVLSKEIRERLKFLKISYKKMKSLQKKLAFLPEEKQHKYLDELQ</sequence>
<comment type="caution">
    <text evidence="1">The sequence shown here is derived from an EMBL/GenBank/DDBJ whole genome shotgun (WGS) entry which is preliminary data.</text>
</comment>
<protein>
    <submittedName>
        <fullName evidence="1">Uncharacterized protein</fullName>
    </submittedName>
</protein>
<reference evidence="1" key="1">
    <citation type="journal article" date="2015" name="Nature">
        <title>Complex archaea that bridge the gap between prokaryotes and eukaryotes.</title>
        <authorList>
            <person name="Spang A."/>
            <person name="Saw J.H."/>
            <person name="Jorgensen S.L."/>
            <person name="Zaremba-Niedzwiedzka K."/>
            <person name="Martijn J."/>
            <person name="Lind A.E."/>
            <person name="van Eijk R."/>
            <person name="Schleper C."/>
            <person name="Guy L."/>
            <person name="Ettema T.J."/>
        </authorList>
    </citation>
    <scope>NUCLEOTIDE SEQUENCE</scope>
</reference>
<proteinExistence type="predicted"/>